<comment type="caution">
    <text evidence="3">The sequence shown here is derived from an EMBL/GenBank/DDBJ whole genome shotgun (WGS) entry which is preliminary data.</text>
</comment>
<protein>
    <submittedName>
        <fullName evidence="3">Uncharacterized protein</fullName>
    </submittedName>
</protein>
<evidence type="ECO:0000256" key="1">
    <source>
        <dbReference type="SAM" id="MobiDB-lite"/>
    </source>
</evidence>
<organism evidence="3 4">
    <name type="scientific">Corynebacterium bovis DSM 20582 = CIP 54.80</name>
    <dbReference type="NCBI Taxonomy" id="927655"/>
    <lineage>
        <taxon>Bacteria</taxon>
        <taxon>Bacillati</taxon>
        <taxon>Actinomycetota</taxon>
        <taxon>Actinomycetes</taxon>
        <taxon>Mycobacteriales</taxon>
        <taxon>Corynebacteriaceae</taxon>
        <taxon>Corynebacterium</taxon>
    </lineage>
</organism>
<evidence type="ECO:0000313" key="4">
    <source>
        <dbReference type="Proteomes" id="UP000612712"/>
    </source>
</evidence>
<dbReference type="AlphaFoldDB" id="A0A8I0CQB6"/>
<evidence type="ECO:0000313" key="3">
    <source>
        <dbReference type="EMBL" id="MBB3116821.1"/>
    </source>
</evidence>
<feature type="region of interest" description="Disordered" evidence="1">
    <location>
        <begin position="458"/>
        <end position="496"/>
    </location>
</feature>
<feature type="region of interest" description="Disordered" evidence="1">
    <location>
        <begin position="77"/>
        <end position="130"/>
    </location>
</feature>
<gene>
    <name evidence="3" type="ORF">FHU32_002071</name>
</gene>
<dbReference type="GeneID" id="60809079"/>
<accession>A0A8I0CQB6</accession>
<feature type="region of interest" description="Disordered" evidence="1">
    <location>
        <begin position="1"/>
        <end position="49"/>
    </location>
</feature>
<sequence length="496" mass="50209">MDDHRSAAGDRRRRGDGHDARDARDPRDVLGRLRAANPVPGTTLSAAERQRAGRDLAAILDGEAAGAAATGGDVTAGGAGGAAPSGDATGDVPSGGATGDAPVPLDAHRRARRLRGRTGGDGRAPGTRRRTPVARGLLAAAAAVVLVVGAVVAVPGLRDSATPEAGAADLLTSTAQAVDRRADGDVPPTARDYQGRTDADATGSVVTTTQVGRDGGTARVTVTTTDRLSPALRALADTRQRQAAAGTPAVVTPTGEIDLADLRRTGADRARLTELIRAHWGDDVVRGAVGLLTTPGLAGDQQRELYLIVADAPGNTVTARPGSGDDATATVTNGPSGLDMTFLPATGQLTQVRGLVADGVTTTVDAAGIVDCVNVVGTEGPRSVSLACGDNNDRLSDLTWTGWGSPRATATGTEWANDCDPSCADSTVRPHRVRVTADTRRSCGYNLTVYTRLRVEGDDAARDPADPGAGAGDAAGAGEPAGGAGADARTYDMTCH</sequence>
<dbReference type="EMBL" id="JACHWT010000009">
    <property type="protein sequence ID" value="MBB3116821.1"/>
    <property type="molecule type" value="Genomic_DNA"/>
</dbReference>
<feature type="transmembrane region" description="Helical" evidence="2">
    <location>
        <begin position="137"/>
        <end position="157"/>
    </location>
</feature>
<reference evidence="3" key="1">
    <citation type="submission" date="2020-08" db="EMBL/GenBank/DDBJ databases">
        <title>Sequencing the genomes of 1000 actinobacteria strains.</title>
        <authorList>
            <person name="Klenk H.-P."/>
        </authorList>
    </citation>
    <scope>NUCLEOTIDE SEQUENCE</scope>
    <source>
        <strain evidence="3">DSM 20582</strain>
    </source>
</reference>
<name>A0A8I0CQB6_9CORY</name>
<dbReference type="RefSeq" id="WP_125196968.1">
    <property type="nucleotide sequence ID" value="NZ_CP047187.1"/>
</dbReference>
<feature type="compositionally biased region" description="Basic and acidic residues" evidence="1">
    <location>
        <begin position="16"/>
        <end position="31"/>
    </location>
</feature>
<feature type="compositionally biased region" description="Gly residues" evidence="1">
    <location>
        <begin position="469"/>
        <end position="485"/>
    </location>
</feature>
<dbReference type="Proteomes" id="UP000612712">
    <property type="component" value="Unassembled WGS sequence"/>
</dbReference>
<evidence type="ECO:0000256" key="2">
    <source>
        <dbReference type="SAM" id="Phobius"/>
    </source>
</evidence>
<keyword evidence="2" id="KW-0812">Transmembrane</keyword>
<feature type="compositionally biased region" description="Basic and acidic residues" evidence="1">
    <location>
        <begin position="1"/>
        <end position="10"/>
    </location>
</feature>
<keyword evidence="2" id="KW-0472">Membrane</keyword>
<proteinExistence type="predicted"/>
<keyword evidence="2" id="KW-1133">Transmembrane helix</keyword>